<feature type="domain" description="Clp1 P-loop" evidence="8">
    <location>
        <begin position="198"/>
        <end position="341"/>
    </location>
</feature>
<dbReference type="Pfam" id="PF16575">
    <property type="entry name" value="CLP1_P"/>
    <property type="match status" value="1"/>
</dbReference>
<keyword evidence="7" id="KW-0067">ATP-binding</keyword>
<reference evidence="9 10" key="1">
    <citation type="submission" date="2016-05" db="EMBL/GenBank/DDBJ databases">
        <title>Comparative genomics of biotechnologically important yeasts.</title>
        <authorList>
            <consortium name="DOE Joint Genome Institute"/>
            <person name="Riley R."/>
            <person name="Haridas S."/>
            <person name="Wolfe K.H."/>
            <person name="Lopes M.R."/>
            <person name="Hittinger C.T."/>
            <person name="Goker M."/>
            <person name="Salamov A."/>
            <person name="Wisecaver J."/>
            <person name="Long T.M."/>
            <person name="Aerts A.L."/>
            <person name="Barry K."/>
            <person name="Choi C."/>
            <person name="Clum A."/>
            <person name="Coughlan A.Y."/>
            <person name="Deshpande S."/>
            <person name="Douglass A.P."/>
            <person name="Hanson S.J."/>
            <person name="Klenk H.-P."/>
            <person name="LaButti K."/>
            <person name="Lapidus A."/>
            <person name="Lindquist E."/>
            <person name="Lipzen A."/>
            <person name="Meier-kolthoff J.P."/>
            <person name="Ohm R.A."/>
            <person name="Otillar R.P."/>
            <person name="Pangilinan J."/>
            <person name="Peng Y."/>
            <person name="Rokas A."/>
            <person name="Rosa C.A."/>
            <person name="Scheuner C."/>
            <person name="Sibirny A.A."/>
            <person name="Slot J.C."/>
            <person name="Stielow J.B."/>
            <person name="Sun H."/>
            <person name="Kurtzman C.P."/>
            <person name="Blackwell M."/>
            <person name="Grigoriev I.V."/>
            <person name="Jeffries T.W."/>
        </authorList>
    </citation>
    <scope>NUCLEOTIDE SEQUENCE [LARGE SCALE GENOMIC DNA]</scope>
    <source>
        <strain evidence="9 10">NRRL YB-4993</strain>
    </source>
</reference>
<keyword evidence="6" id="KW-0418">Kinase</keyword>
<dbReference type="InterPro" id="IPR027417">
    <property type="entry name" value="P-loop_NTPase"/>
</dbReference>
<evidence type="ECO:0000313" key="10">
    <source>
        <dbReference type="Proteomes" id="UP000092555"/>
    </source>
</evidence>
<dbReference type="Gene3D" id="3.40.50.300">
    <property type="entry name" value="P-loop containing nucleotide triphosphate hydrolases"/>
    <property type="match status" value="1"/>
</dbReference>
<dbReference type="STRING" id="869754.A0A1A0HCE1"/>
<gene>
    <name evidence="9" type="ORF">METBIDRAFT_30806</name>
</gene>
<keyword evidence="5" id="KW-0547">Nucleotide-binding</keyword>
<accession>A0A1A0HCE1</accession>
<evidence type="ECO:0000256" key="7">
    <source>
        <dbReference type="ARBA" id="ARBA00022840"/>
    </source>
</evidence>
<keyword evidence="10" id="KW-1185">Reference proteome</keyword>
<dbReference type="InterPro" id="IPR032319">
    <property type="entry name" value="CLP1_P"/>
</dbReference>
<dbReference type="RefSeq" id="XP_018712275.1">
    <property type="nucleotide sequence ID" value="XM_018855716.1"/>
</dbReference>
<sequence>MSAFASLGRQPNIQDYCYPHPVEQLLAGPVEASSFKFSIDNSVFTPSSVFLGLHPSEYIVARGLYQLKVHRGLCIINNAHQLLCGKLYPIVTSSAESLPTIAVPNDTEPLFEGPEIDPIFPKHATVIELSNWAVGIDNLGFYMPRLAKLYKRLELGHTFEFVQKGEDACSTNYFDEKTLRVLDSACRQMERVVVFGVPNSGKRTFCKALMNSTMVYGKRPVAYLDLDPSSIDGNNPGCLSLRVLRKPVFGEFFFWGEDDLTEDHTHRYYGFSSFTDKPELYLRSCDELLQHYATNLEPKGIPLVVRFPSWIKGYGKELLMEFSRTLKPKKMVYLTHNDALSLDKFEPDAFEETDHPDYDVLSGFHIKDTTIVRGVRRARAFTKQELLLRNKLLYFHQTTRRDFDFVRPLLHIAPVKFSFDHVSAISVLNIEADEDISKQDAFSLIEATIVGIFTVKNLPSVPKNFYLSGSKLTGLDYSYVGLCMVHLVENRERTFNIHLRDEDYVSEKIIHAKQNGHSVVLARGEGEIPPVEFTNGLSGEFSNVPYVSTDQMQKLGGIWKIRRNIGRKNQG</sequence>
<evidence type="ECO:0000259" key="8">
    <source>
        <dbReference type="Pfam" id="PF16575"/>
    </source>
</evidence>
<protein>
    <recommendedName>
        <fullName evidence="3">Polynucleotide 5'-hydroxyl-kinase GRC3</fullName>
    </recommendedName>
    <alternativeName>
        <fullName evidence="2">Polynucleotide 5'-hydroxyl-kinase grc3</fullName>
    </alternativeName>
</protein>
<organism evidence="9 10">
    <name type="scientific">Metschnikowia bicuspidata var. bicuspidata NRRL YB-4993</name>
    <dbReference type="NCBI Taxonomy" id="869754"/>
    <lineage>
        <taxon>Eukaryota</taxon>
        <taxon>Fungi</taxon>
        <taxon>Dikarya</taxon>
        <taxon>Ascomycota</taxon>
        <taxon>Saccharomycotina</taxon>
        <taxon>Pichiomycetes</taxon>
        <taxon>Metschnikowiaceae</taxon>
        <taxon>Metschnikowia</taxon>
    </lineage>
</organism>
<dbReference type="OrthoDB" id="4054781at2759"/>
<proteinExistence type="inferred from homology"/>
<dbReference type="GO" id="GO:0005524">
    <property type="term" value="F:ATP binding"/>
    <property type="evidence" value="ECO:0007669"/>
    <property type="project" value="UniProtKB-KW"/>
</dbReference>
<comment type="similarity">
    <text evidence="1">Belongs to the Clp1 family. NOL9/GRC3 subfamily.</text>
</comment>
<evidence type="ECO:0000256" key="3">
    <source>
        <dbReference type="ARBA" id="ARBA00019824"/>
    </source>
</evidence>
<comment type="caution">
    <text evidence="9">The sequence shown here is derived from an EMBL/GenBank/DDBJ whole genome shotgun (WGS) entry which is preliminary data.</text>
</comment>
<dbReference type="GeneID" id="30028692"/>
<keyword evidence="4" id="KW-0808">Transferase</keyword>
<name>A0A1A0HCE1_9ASCO</name>
<dbReference type="GO" id="GO:0051731">
    <property type="term" value="F:polynucleotide 5'-hydroxyl-kinase activity"/>
    <property type="evidence" value="ECO:0007669"/>
    <property type="project" value="InterPro"/>
</dbReference>
<evidence type="ECO:0000256" key="1">
    <source>
        <dbReference type="ARBA" id="ARBA00011003"/>
    </source>
</evidence>
<dbReference type="EMBL" id="LXTC01000002">
    <property type="protein sequence ID" value="OBA21779.1"/>
    <property type="molecule type" value="Genomic_DNA"/>
</dbReference>
<evidence type="ECO:0000256" key="2">
    <source>
        <dbReference type="ARBA" id="ARBA00018706"/>
    </source>
</evidence>
<evidence type="ECO:0000256" key="6">
    <source>
        <dbReference type="ARBA" id="ARBA00022777"/>
    </source>
</evidence>
<dbReference type="PANTHER" id="PTHR12755">
    <property type="entry name" value="CLEAVAGE/POLYADENYLATION FACTOR IA SUBUNIT CLP1P"/>
    <property type="match status" value="1"/>
</dbReference>
<dbReference type="GO" id="GO:0005634">
    <property type="term" value="C:nucleus"/>
    <property type="evidence" value="ECO:0007669"/>
    <property type="project" value="TreeGrafter"/>
</dbReference>
<dbReference type="Proteomes" id="UP000092555">
    <property type="component" value="Unassembled WGS sequence"/>
</dbReference>
<dbReference type="GO" id="GO:0000448">
    <property type="term" value="P:cleavage in ITS2 between 5.8S rRNA and LSU-rRNA of tricistronic rRNA transcript (SSU-rRNA, 5.8S rRNA, LSU-rRNA)"/>
    <property type="evidence" value="ECO:0007669"/>
    <property type="project" value="TreeGrafter"/>
</dbReference>
<dbReference type="AlphaFoldDB" id="A0A1A0HCE1"/>
<dbReference type="InterPro" id="IPR045116">
    <property type="entry name" value="Clp1/Grc3"/>
</dbReference>
<evidence type="ECO:0000313" key="9">
    <source>
        <dbReference type="EMBL" id="OBA21779.1"/>
    </source>
</evidence>
<evidence type="ECO:0000256" key="5">
    <source>
        <dbReference type="ARBA" id="ARBA00022741"/>
    </source>
</evidence>
<dbReference type="PANTHER" id="PTHR12755:SF3">
    <property type="entry name" value="POLYNUCLEOTIDE 5'-HYDROXYL-KINASE NOL9"/>
    <property type="match status" value="1"/>
</dbReference>
<evidence type="ECO:0000256" key="4">
    <source>
        <dbReference type="ARBA" id="ARBA00022679"/>
    </source>
</evidence>